<protein>
    <submittedName>
        <fullName evidence="9">High-affinity nicotinic acid transporter</fullName>
    </submittedName>
</protein>
<feature type="transmembrane region" description="Helical" evidence="8">
    <location>
        <begin position="434"/>
        <end position="460"/>
    </location>
</feature>
<accession>A0A8H5SXY8</accession>
<evidence type="ECO:0000256" key="7">
    <source>
        <dbReference type="SAM" id="MobiDB-lite"/>
    </source>
</evidence>
<reference evidence="10" key="1">
    <citation type="journal article" date="2020" name="BMC Genomics">
        <title>Correction to: Identification and distribution of gene clusters required for synthesis of sphingolipid metabolism inhibitors in diverse species of the filamentous fungus Fusarium.</title>
        <authorList>
            <person name="Kim H.S."/>
            <person name="Lohmar J.M."/>
            <person name="Busman M."/>
            <person name="Brown D.W."/>
            <person name="Naumann T.A."/>
            <person name="Divon H.H."/>
            <person name="Lysoe E."/>
            <person name="Uhlig S."/>
            <person name="Proctor R.H."/>
        </authorList>
    </citation>
    <scope>NUCLEOTIDE SEQUENCE [LARGE SCALE GENOMIC DNA]</scope>
    <source>
        <strain evidence="10">NRRL 25331</strain>
    </source>
</reference>
<dbReference type="GO" id="GO:0022857">
    <property type="term" value="F:transmembrane transporter activity"/>
    <property type="evidence" value="ECO:0007669"/>
    <property type="project" value="InterPro"/>
</dbReference>
<dbReference type="InterPro" id="IPR011701">
    <property type="entry name" value="MFS"/>
</dbReference>
<evidence type="ECO:0000256" key="6">
    <source>
        <dbReference type="ARBA" id="ARBA00023180"/>
    </source>
</evidence>
<comment type="caution">
    <text evidence="9">The sequence shown here is derived from an EMBL/GenBank/DDBJ whole genome shotgun (WGS) entry which is preliminary data.</text>
</comment>
<keyword evidence="5 8" id="KW-0472">Membrane</keyword>
<dbReference type="Proteomes" id="UP000572754">
    <property type="component" value="Unassembled WGS sequence"/>
</dbReference>
<dbReference type="InterPro" id="IPR036259">
    <property type="entry name" value="MFS_trans_sf"/>
</dbReference>
<feature type="compositionally biased region" description="Acidic residues" evidence="7">
    <location>
        <begin position="474"/>
        <end position="486"/>
    </location>
</feature>
<dbReference type="SUPFAM" id="SSF103473">
    <property type="entry name" value="MFS general substrate transporter"/>
    <property type="match status" value="1"/>
</dbReference>
<evidence type="ECO:0000256" key="8">
    <source>
        <dbReference type="SAM" id="Phobius"/>
    </source>
</evidence>
<dbReference type="FunFam" id="1.20.1250.20:FF:000013">
    <property type="entry name" value="MFS general substrate transporter"/>
    <property type="match status" value="1"/>
</dbReference>
<dbReference type="FunFam" id="1.20.1250.20:FF:000018">
    <property type="entry name" value="MFS transporter permease"/>
    <property type="match status" value="1"/>
</dbReference>
<evidence type="ECO:0000256" key="1">
    <source>
        <dbReference type="ARBA" id="ARBA00004141"/>
    </source>
</evidence>
<dbReference type="AlphaFoldDB" id="A0A8H5SXY8"/>
<keyword evidence="6" id="KW-0325">Glycoprotein</keyword>
<organism evidence="9 10">
    <name type="scientific">Fusarium circinatum</name>
    <name type="common">Pitch canker fungus</name>
    <name type="synonym">Gibberella circinata</name>
    <dbReference type="NCBI Taxonomy" id="48490"/>
    <lineage>
        <taxon>Eukaryota</taxon>
        <taxon>Fungi</taxon>
        <taxon>Dikarya</taxon>
        <taxon>Ascomycota</taxon>
        <taxon>Pezizomycotina</taxon>
        <taxon>Sordariomycetes</taxon>
        <taxon>Hypocreomycetidae</taxon>
        <taxon>Hypocreales</taxon>
        <taxon>Nectriaceae</taxon>
        <taxon>Fusarium</taxon>
        <taxon>Fusarium fujikuroi species complex</taxon>
    </lineage>
</organism>
<feature type="transmembrane region" description="Helical" evidence="8">
    <location>
        <begin position="344"/>
        <end position="364"/>
    </location>
</feature>
<feature type="transmembrane region" description="Helical" evidence="8">
    <location>
        <begin position="106"/>
        <end position="126"/>
    </location>
</feature>
<feature type="region of interest" description="Disordered" evidence="7">
    <location>
        <begin position="882"/>
        <end position="947"/>
    </location>
</feature>
<sequence>MDPDKTSTDGTGNMRGSTGSQPLLSTPDMDRRIRRAFDRRVMPVVCCLYVLSYLDRGNIGNAKTAGAQEALNLSSDDWAWVLNSFYLAYILFEWTTMLWKIFPAHIYVAILCVCWGTAAMCSGSVHNMTQLIVTRIFLGIFEATFGAGAPFFLSCLYKRRELGLRMSILLGMSPLANTFASSLAYGITHIKGSLAPWRLLFIIGMTTLPRTNICLLYSEGAPTIAFAPVVYFFLIDSPATAKFLTEEERYFAVQRVQGPDGAKKNVNWRQIIDGILDYKNYVHAVIHFCCNFSFAALSNFLPTIVNAMGYSSINAQGLTAPAYFTAFLLCMGAALFSDRWGNRGFVVAGFAAIATVGYGLLAGIQDIHRPGPRYAGVWLAACGIFPALCINITWLLNNQGRDSKKGAGLAITLIIGQCSSLLSSYMFPKEDSPFFVKGCAIGCGMSGAIVILALFMHFALERENKRNERLYGPLDDDAEVDSADDGEQSKNFRMDERPRGILQLAGPEDAVVDIVFVHGFTGDRESNWTSKNNTFWPKTLLPQGIPNARILTWGYQYRYHDGRPYAIKTAEELCRDLMATRIHEDDSDFYGKVFDGDTATLPDNCLSIPGNHVTMCKFDSSDEPGYIMIKWLLQKWIKELLKQTSGGPAHPAETSIATNVPALDTPAELHILHRLLGLSVKDDEGTSGDSKGLSKPLLSQPLLSPETVRWLASKELLSSIQQESLTISTAPLLESFTTSTTDPSSTGGNWSLSEDDKPFVRKVDVPIRLYSAETYKFLGYQRRIAESLWEIVNSSKNLSFSLFEVAKEYIENNPPTESEYDWNSFMNKIGISDSLRNSILHSHLDNIRSTESHIFWLRAALGIRWQELKALDEDLLRVMKKTSSTGELPTGSSAPSHDHGTNTEQSQPSGHQNTAQPPAEQPSGEKEEQGPVIGTTPATKATEPENEQITLWRGGTKANIETAIVNGQLCLDKMLSAPGDFSGRMRVPYFTTQRKTAELYGAFHVTLSQSGIPPYLLNFQVGKKWLRSLGHQCLWAKGDGHNRCDLGMSNCPIQEVQGGKEDMADRSWEHVVFICRRGDPTPGFLRQRGLVIGHIAASHNEEIKIMKSEAEISAEKLSIDGIPAVQYVFTSEDSQEQLEAQATEVKSECLRGAIVRRCRDSSGKTRVDEVRFTSDFCQECRAKLGDGSESSNKKRKIDPFP</sequence>
<proteinExistence type="predicted"/>
<gene>
    <name evidence="9" type="ORF">FCIRC_11640</name>
</gene>
<name>A0A8H5SXY8_FUSCI</name>
<evidence type="ECO:0000256" key="4">
    <source>
        <dbReference type="ARBA" id="ARBA00022989"/>
    </source>
</evidence>
<feature type="transmembrane region" description="Helical" evidence="8">
    <location>
        <begin position="281"/>
        <end position="300"/>
    </location>
</feature>
<dbReference type="Gene3D" id="1.20.1250.20">
    <property type="entry name" value="MFS general substrate transporter like domains"/>
    <property type="match status" value="2"/>
</dbReference>
<keyword evidence="3 8" id="KW-0812">Transmembrane</keyword>
<reference evidence="9 10" key="2">
    <citation type="submission" date="2020-05" db="EMBL/GenBank/DDBJ databases">
        <title>Identification and distribution of gene clusters putatively required for synthesis of sphingolipid metabolism inhibitors in phylogenetically diverse species of the filamentous fungus Fusarium.</title>
        <authorList>
            <person name="Kim H.-S."/>
            <person name="Busman M."/>
            <person name="Brown D.W."/>
            <person name="Divon H."/>
            <person name="Uhlig S."/>
            <person name="Proctor R.H."/>
        </authorList>
    </citation>
    <scope>NUCLEOTIDE SEQUENCE [LARGE SCALE GENOMIC DNA]</scope>
    <source>
        <strain evidence="9 10">NRRL 25331</strain>
    </source>
</reference>
<feature type="compositionally biased region" description="Polar residues" evidence="7">
    <location>
        <begin position="902"/>
        <end position="916"/>
    </location>
</feature>
<dbReference type="EMBL" id="JAAQPE010000471">
    <property type="protein sequence ID" value="KAF5662035.1"/>
    <property type="molecule type" value="Genomic_DNA"/>
</dbReference>
<keyword evidence="10" id="KW-1185">Reference proteome</keyword>
<feature type="transmembrane region" description="Helical" evidence="8">
    <location>
        <begin position="408"/>
        <end position="428"/>
    </location>
</feature>
<evidence type="ECO:0000313" key="9">
    <source>
        <dbReference type="EMBL" id="KAF5662035.1"/>
    </source>
</evidence>
<feature type="transmembrane region" description="Helical" evidence="8">
    <location>
        <begin position="132"/>
        <end position="156"/>
    </location>
</feature>
<feature type="transmembrane region" description="Helical" evidence="8">
    <location>
        <begin position="320"/>
        <end position="337"/>
    </location>
</feature>
<keyword evidence="4 8" id="KW-1133">Transmembrane helix</keyword>
<evidence type="ECO:0000313" key="10">
    <source>
        <dbReference type="Proteomes" id="UP000572754"/>
    </source>
</evidence>
<dbReference type="PANTHER" id="PTHR43791:SF75">
    <property type="entry name" value="TRANSPORTER, PUTATIVE (AFU_ORTHOLOGUE AFUA_2G00110)-RELATED"/>
    <property type="match status" value="1"/>
</dbReference>
<feature type="region of interest" description="Disordered" evidence="7">
    <location>
        <begin position="471"/>
        <end position="492"/>
    </location>
</feature>
<dbReference type="GO" id="GO:0016020">
    <property type="term" value="C:membrane"/>
    <property type="evidence" value="ECO:0007669"/>
    <property type="project" value="UniProtKB-SubCell"/>
</dbReference>
<dbReference type="PANTHER" id="PTHR43791">
    <property type="entry name" value="PERMEASE-RELATED"/>
    <property type="match status" value="1"/>
</dbReference>
<feature type="transmembrane region" description="Helical" evidence="8">
    <location>
        <begin position="215"/>
        <end position="234"/>
    </location>
</feature>
<feature type="transmembrane region" description="Helical" evidence="8">
    <location>
        <begin position="376"/>
        <end position="396"/>
    </location>
</feature>
<feature type="compositionally biased region" description="Polar residues" evidence="7">
    <location>
        <begin position="882"/>
        <end position="895"/>
    </location>
</feature>
<evidence type="ECO:0000256" key="3">
    <source>
        <dbReference type="ARBA" id="ARBA00022692"/>
    </source>
</evidence>
<evidence type="ECO:0000256" key="5">
    <source>
        <dbReference type="ARBA" id="ARBA00023136"/>
    </source>
</evidence>
<feature type="compositionally biased region" description="Polar residues" evidence="7">
    <location>
        <begin position="8"/>
        <end position="24"/>
    </location>
</feature>
<dbReference type="Pfam" id="PF07690">
    <property type="entry name" value="MFS_1"/>
    <property type="match status" value="1"/>
</dbReference>
<evidence type="ECO:0000256" key="2">
    <source>
        <dbReference type="ARBA" id="ARBA00022448"/>
    </source>
</evidence>
<comment type="subcellular location">
    <subcellularLocation>
        <location evidence="1">Membrane</location>
        <topology evidence="1">Multi-pass membrane protein</topology>
    </subcellularLocation>
</comment>
<keyword evidence="2" id="KW-0813">Transport</keyword>
<feature type="region of interest" description="Disordered" evidence="7">
    <location>
        <begin position="1"/>
        <end position="26"/>
    </location>
</feature>